<sequence>MNNLLTKLSNALSPVILLLVRIIAGYLIVLHGVQKLTNPDMPLFSLMGLGGCIETVGGLLIIIGLFTRVATFLLAGQMAVAYLMFHASAETFFNPLANQGELAIIFCMTFLSLFVTGAGKFSLDTKFNK</sequence>
<dbReference type="PANTHER" id="PTHR33452:SF4">
    <property type="entry name" value="BLL4328 PROTEIN"/>
    <property type="match status" value="1"/>
</dbReference>
<dbReference type="Proteomes" id="UP000245909">
    <property type="component" value="Unassembled WGS sequence"/>
</dbReference>
<dbReference type="GO" id="GO:0005886">
    <property type="term" value="C:plasma membrane"/>
    <property type="evidence" value="ECO:0007669"/>
    <property type="project" value="UniProtKB-SubCell"/>
</dbReference>
<evidence type="ECO:0000313" key="9">
    <source>
        <dbReference type="Proteomes" id="UP000245909"/>
    </source>
</evidence>
<organism evidence="8 9">
    <name type="scientific">Alitibacter langaaensis DSM 22999</name>
    <dbReference type="NCBI Taxonomy" id="1122935"/>
    <lineage>
        <taxon>Bacteria</taxon>
        <taxon>Pseudomonadati</taxon>
        <taxon>Pseudomonadota</taxon>
        <taxon>Gammaproteobacteria</taxon>
        <taxon>Pasteurellales</taxon>
        <taxon>Pasteurellaceae</taxon>
        <taxon>Alitibacter</taxon>
    </lineage>
</organism>
<feature type="transmembrane region" description="Helical" evidence="7">
    <location>
        <begin position="69"/>
        <end position="87"/>
    </location>
</feature>
<evidence type="ECO:0000256" key="4">
    <source>
        <dbReference type="ARBA" id="ARBA00022692"/>
    </source>
</evidence>
<accession>A0A2U0T5J9</accession>
<dbReference type="Pfam" id="PF07681">
    <property type="entry name" value="DoxX"/>
    <property type="match status" value="1"/>
</dbReference>
<feature type="transmembrane region" description="Helical" evidence="7">
    <location>
        <begin position="12"/>
        <end position="31"/>
    </location>
</feature>
<name>A0A2U0T5J9_9PAST</name>
<keyword evidence="6 7" id="KW-0472">Membrane</keyword>
<evidence type="ECO:0000256" key="6">
    <source>
        <dbReference type="ARBA" id="ARBA00023136"/>
    </source>
</evidence>
<keyword evidence="9" id="KW-1185">Reference proteome</keyword>
<keyword evidence="4 7" id="KW-0812">Transmembrane</keyword>
<comment type="caution">
    <text evidence="8">The sequence shown here is derived from an EMBL/GenBank/DDBJ whole genome shotgun (WGS) entry which is preliminary data.</text>
</comment>
<evidence type="ECO:0000256" key="3">
    <source>
        <dbReference type="ARBA" id="ARBA00022475"/>
    </source>
</evidence>
<dbReference type="RefSeq" id="WP_116631919.1">
    <property type="nucleotide sequence ID" value="NZ_QENU01000007.1"/>
</dbReference>
<dbReference type="AlphaFoldDB" id="A0A2U0T5J9"/>
<reference evidence="8 9" key="1">
    <citation type="submission" date="2018-05" db="EMBL/GenBank/DDBJ databases">
        <title>Genomic Encyclopedia of Type Strains, Phase IV (KMG-IV): sequencing the most valuable type-strain genomes for metagenomic binning, comparative biology and taxonomic classification.</title>
        <authorList>
            <person name="Goeker M."/>
        </authorList>
    </citation>
    <scope>NUCLEOTIDE SEQUENCE [LARGE SCALE GENOMIC DNA]</scope>
    <source>
        <strain evidence="8 9">DSM 22999</strain>
    </source>
</reference>
<dbReference type="InterPro" id="IPR032808">
    <property type="entry name" value="DoxX"/>
</dbReference>
<feature type="transmembrane region" description="Helical" evidence="7">
    <location>
        <begin position="102"/>
        <end position="123"/>
    </location>
</feature>
<dbReference type="EMBL" id="QENU01000007">
    <property type="protein sequence ID" value="PVX38847.1"/>
    <property type="molecule type" value="Genomic_DNA"/>
</dbReference>
<dbReference type="InterPro" id="IPR051907">
    <property type="entry name" value="DoxX-like_oxidoreductase"/>
</dbReference>
<proteinExistence type="inferred from homology"/>
<evidence type="ECO:0000313" key="8">
    <source>
        <dbReference type="EMBL" id="PVX38847.1"/>
    </source>
</evidence>
<comment type="similarity">
    <text evidence="2">Belongs to the DoxX family.</text>
</comment>
<feature type="transmembrane region" description="Helical" evidence="7">
    <location>
        <begin position="43"/>
        <end position="62"/>
    </location>
</feature>
<dbReference type="OrthoDB" id="346004at2"/>
<comment type="subcellular location">
    <subcellularLocation>
        <location evidence="1">Cell membrane</location>
        <topology evidence="1">Multi-pass membrane protein</topology>
    </subcellularLocation>
</comment>
<evidence type="ECO:0000256" key="5">
    <source>
        <dbReference type="ARBA" id="ARBA00022989"/>
    </source>
</evidence>
<protein>
    <submittedName>
        <fullName evidence="8">Putative oxidoreductase</fullName>
    </submittedName>
</protein>
<keyword evidence="5 7" id="KW-1133">Transmembrane helix</keyword>
<dbReference type="PANTHER" id="PTHR33452">
    <property type="entry name" value="OXIDOREDUCTASE CATD-RELATED"/>
    <property type="match status" value="1"/>
</dbReference>
<evidence type="ECO:0000256" key="7">
    <source>
        <dbReference type="SAM" id="Phobius"/>
    </source>
</evidence>
<keyword evidence="3" id="KW-1003">Cell membrane</keyword>
<evidence type="ECO:0000256" key="2">
    <source>
        <dbReference type="ARBA" id="ARBA00006679"/>
    </source>
</evidence>
<gene>
    <name evidence="8" type="ORF">C8D76_10768</name>
</gene>
<evidence type="ECO:0000256" key="1">
    <source>
        <dbReference type="ARBA" id="ARBA00004651"/>
    </source>
</evidence>